<dbReference type="RefSeq" id="WP_089254060.1">
    <property type="nucleotide sequence ID" value="NZ_FZPH01000015.1"/>
</dbReference>
<keyword evidence="1" id="KW-0812">Transmembrane</keyword>
<dbReference type="AlphaFoldDB" id="A0A239P8L7"/>
<feature type="domain" description="DUF3592" evidence="2">
    <location>
        <begin position="49"/>
        <end position="115"/>
    </location>
</feature>
<protein>
    <recommendedName>
        <fullName evidence="2">DUF3592 domain-containing protein</fullName>
    </recommendedName>
</protein>
<organism evidence="3 4">
    <name type="scientific">Asanoa hainanensis</name>
    <dbReference type="NCBI Taxonomy" id="560556"/>
    <lineage>
        <taxon>Bacteria</taxon>
        <taxon>Bacillati</taxon>
        <taxon>Actinomycetota</taxon>
        <taxon>Actinomycetes</taxon>
        <taxon>Micromonosporales</taxon>
        <taxon>Micromonosporaceae</taxon>
        <taxon>Asanoa</taxon>
    </lineage>
</organism>
<gene>
    <name evidence="3" type="ORF">SAMN05421812_11595</name>
</gene>
<evidence type="ECO:0000313" key="3">
    <source>
        <dbReference type="EMBL" id="SNT63430.1"/>
    </source>
</evidence>
<keyword evidence="4" id="KW-1185">Reference proteome</keyword>
<keyword evidence="1" id="KW-0472">Membrane</keyword>
<feature type="transmembrane region" description="Helical" evidence="1">
    <location>
        <begin position="121"/>
        <end position="140"/>
    </location>
</feature>
<keyword evidence="1" id="KW-1133">Transmembrane helix</keyword>
<dbReference type="EMBL" id="FZPH01000015">
    <property type="protein sequence ID" value="SNT63430.1"/>
    <property type="molecule type" value="Genomic_DNA"/>
</dbReference>
<sequence>MIDSLGWLPYVVVGFVVGVPGLAGAGLIVAAAWRWLKLRSLGASGERATAQVVDNQMESRSRGRITFRPVVTFQAGSGPEVTAVLADLTGFRSHVAGTTIDVLYDPRKPTEAKAVRAGGKLLAIPLAFGLLFLLFAFGAYEIGQHVIAVFNEVGAAEPGGFQDPGFGQGPLTGP</sequence>
<proteinExistence type="predicted"/>
<dbReference type="InterPro" id="IPR021994">
    <property type="entry name" value="DUF3592"/>
</dbReference>
<dbReference type="OrthoDB" id="3296985at2"/>
<evidence type="ECO:0000313" key="4">
    <source>
        <dbReference type="Proteomes" id="UP000198362"/>
    </source>
</evidence>
<feature type="transmembrane region" description="Helical" evidence="1">
    <location>
        <begin position="6"/>
        <end position="33"/>
    </location>
</feature>
<dbReference type="Proteomes" id="UP000198362">
    <property type="component" value="Unassembled WGS sequence"/>
</dbReference>
<dbReference type="Pfam" id="PF12158">
    <property type="entry name" value="DUF3592"/>
    <property type="match status" value="1"/>
</dbReference>
<accession>A0A239P8L7</accession>
<name>A0A239P8L7_9ACTN</name>
<reference evidence="3 4" key="1">
    <citation type="submission" date="2017-06" db="EMBL/GenBank/DDBJ databases">
        <authorList>
            <person name="Kim H.J."/>
            <person name="Triplett B.A."/>
        </authorList>
    </citation>
    <scope>NUCLEOTIDE SEQUENCE [LARGE SCALE GENOMIC DNA]</scope>
    <source>
        <strain evidence="3 4">CGMCC 4.5593</strain>
    </source>
</reference>
<evidence type="ECO:0000259" key="2">
    <source>
        <dbReference type="Pfam" id="PF12158"/>
    </source>
</evidence>
<evidence type="ECO:0000256" key="1">
    <source>
        <dbReference type="SAM" id="Phobius"/>
    </source>
</evidence>